<dbReference type="EMBL" id="FQXE01000009">
    <property type="protein sequence ID" value="SHI11775.1"/>
    <property type="molecule type" value="Genomic_DNA"/>
</dbReference>
<dbReference type="RefSeq" id="WP_073104876.1">
    <property type="nucleotide sequence ID" value="NZ_FQXE01000009.1"/>
</dbReference>
<dbReference type="Proteomes" id="UP000184226">
    <property type="component" value="Unassembled WGS sequence"/>
</dbReference>
<organism evidence="1 2">
    <name type="scientific">Pollutimonas bauzanensis</name>
    <dbReference type="NCBI Taxonomy" id="658167"/>
    <lineage>
        <taxon>Bacteria</taxon>
        <taxon>Pseudomonadati</taxon>
        <taxon>Pseudomonadota</taxon>
        <taxon>Betaproteobacteria</taxon>
        <taxon>Burkholderiales</taxon>
        <taxon>Alcaligenaceae</taxon>
        <taxon>Pollutimonas</taxon>
    </lineage>
</organism>
<name>A0A1M5YIG2_9BURK</name>
<gene>
    <name evidence="1" type="ORF">SAMN04488135_109121</name>
</gene>
<sequence>MTGDQHEHSLRNEQVGQAYMVMLDVYEKCRQQGMTPAQISQEIEKANPWGVCQTWRLQAWLIARREFYADYTLPPPKTTGAR</sequence>
<accession>A0A1M5YIG2</accession>
<dbReference type="OrthoDB" id="8689543at2"/>
<proteinExistence type="predicted"/>
<reference evidence="1 2" key="1">
    <citation type="submission" date="2016-11" db="EMBL/GenBank/DDBJ databases">
        <authorList>
            <person name="Jaros S."/>
            <person name="Januszkiewicz K."/>
            <person name="Wedrychowicz H."/>
        </authorList>
    </citation>
    <scope>NUCLEOTIDE SEQUENCE [LARGE SCALE GENOMIC DNA]</scope>
    <source>
        <strain evidence="1 2">CGMCC 1.10190</strain>
    </source>
</reference>
<evidence type="ECO:0000313" key="2">
    <source>
        <dbReference type="Proteomes" id="UP000184226"/>
    </source>
</evidence>
<keyword evidence="2" id="KW-1185">Reference proteome</keyword>
<dbReference type="STRING" id="658167.SAMN04488135_109121"/>
<dbReference type="AlphaFoldDB" id="A0A1M5YIG2"/>
<protein>
    <submittedName>
        <fullName evidence="1">Uncharacterized protein</fullName>
    </submittedName>
</protein>
<evidence type="ECO:0000313" key="1">
    <source>
        <dbReference type="EMBL" id="SHI11775.1"/>
    </source>
</evidence>